<keyword evidence="4 7" id="KW-0472">Membrane</keyword>
<organism evidence="9 10">
    <name type="scientific">Fuerstiella marisgermanici</name>
    <dbReference type="NCBI Taxonomy" id="1891926"/>
    <lineage>
        <taxon>Bacteria</taxon>
        <taxon>Pseudomonadati</taxon>
        <taxon>Planctomycetota</taxon>
        <taxon>Planctomycetia</taxon>
        <taxon>Planctomycetales</taxon>
        <taxon>Planctomycetaceae</taxon>
        <taxon>Fuerstiella</taxon>
    </lineage>
</organism>
<dbReference type="Pfam" id="PF22777">
    <property type="entry name" value="VKGC_lumenal_dom"/>
    <property type="match status" value="1"/>
</dbReference>
<evidence type="ECO:0000256" key="7">
    <source>
        <dbReference type="SAM" id="Phobius"/>
    </source>
</evidence>
<accession>A0A1P8WFK5</accession>
<dbReference type="AlphaFoldDB" id="A0A1P8WFK5"/>
<dbReference type="SMART" id="SM00752">
    <property type="entry name" value="HTTM"/>
    <property type="match status" value="1"/>
</dbReference>
<gene>
    <name evidence="9" type="ORF">Fuma_02470</name>
</gene>
<dbReference type="PANTHER" id="PTHR12639">
    <property type="entry name" value="VITAMIN K-DEPENDENT GAMMA-CARBOXYLASE"/>
    <property type="match status" value="1"/>
</dbReference>
<dbReference type="GO" id="GO:0019842">
    <property type="term" value="F:vitamin binding"/>
    <property type="evidence" value="ECO:0007669"/>
    <property type="project" value="TreeGrafter"/>
</dbReference>
<evidence type="ECO:0000256" key="2">
    <source>
        <dbReference type="ARBA" id="ARBA00022692"/>
    </source>
</evidence>
<evidence type="ECO:0000256" key="4">
    <source>
        <dbReference type="ARBA" id="ARBA00023136"/>
    </source>
</evidence>
<dbReference type="PANTHER" id="PTHR12639:SF7">
    <property type="entry name" value="HTTM DOMAIN-CONTAINING PROTEIN"/>
    <property type="match status" value="1"/>
</dbReference>
<feature type="transmembrane region" description="Helical" evidence="7">
    <location>
        <begin position="247"/>
        <end position="280"/>
    </location>
</feature>
<dbReference type="InterPro" id="IPR053934">
    <property type="entry name" value="HTTM_dom"/>
</dbReference>
<keyword evidence="2 7" id="KW-0812">Transmembrane</keyword>
<evidence type="ECO:0000259" key="8">
    <source>
        <dbReference type="SMART" id="SM00752"/>
    </source>
</evidence>
<keyword evidence="3 7" id="KW-1133">Transmembrane helix</keyword>
<dbReference type="GO" id="GO:0012505">
    <property type="term" value="C:endomembrane system"/>
    <property type="evidence" value="ECO:0007669"/>
    <property type="project" value="UniProtKB-SubCell"/>
</dbReference>
<feature type="transmembrane region" description="Helical" evidence="7">
    <location>
        <begin position="87"/>
        <end position="117"/>
    </location>
</feature>
<dbReference type="Proteomes" id="UP000187735">
    <property type="component" value="Chromosome"/>
</dbReference>
<proteinExistence type="predicted"/>
<dbReference type="STRING" id="1891926.Fuma_02470"/>
<dbReference type="InterPro" id="IPR007782">
    <property type="entry name" value="VKG_COase"/>
</dbReference>
<feature type="transmembrane region" description="Helical" evidence="7">
    <location>
        <begin position="129"/>
        <end position="148"/>
    </location>
</feature>
<dbReference type="RefSeq" id="WP_158520955.1">
    <property type="nucleotide sequence ID" value="NZ_CP017641.1"/>
</dbReference>
<keyword evidence="6" id="KW-0456">Lyase</keyword>
<dbReference type="EMBL" id="CP017641">
    <property type="protein sequence ID" value="APZ92858.1"/>
    <property type="molecule type" value="Genomic_DNA"/>
</dbReference>
<evidence type="ECO:0000313" key="10">
    <source>
        <dbReference type="Proteomes" id="UP000187735"/>
    </source>
</evidence>
<dbReference type="InterPro" id="IPR053935">
    <property type="entry name" value="VKGC_lumenal_dom"/>
</dbReference>
<keyword evidence="10" id="KW-1185">Reference proteome</keyword>
<sequence>MMAGTTTDVVGLAKDRPTVLSRLFRPVDIASLVFIRIAFGTILLWHLRELFQSGAIDALYDSDQFHFRYLGFNWVHPWPEPGMRLHFAALSVLAACIVLGLFYRYAALLFCVGFTYVLLLDRTAYHNHYYLIILLSGILAVVPAHGSFSLDVCWRPKLRLSVVPVWMLWLVRFQVGIVYVYSGFAKLEQDWIIRLQPVRLLLARETDFPILGAFFREEWMIALFSYGGLAFDLLIIPLLLWRPTRTFAFLVAIGFHLLNVLLFDIGIFPWLMIALTTIFFEPSWPRRFLFWQAAAKRCKGVPNGLANPTAETNFAGQWWTLAFLAVYVTTQLLIPLRHHLYPGNPNWTEEGQNFSWRLMHRVKACRDVVFVASSPAAQRTWHIRPPTSLTEKQVIRMSGHPDLILEFSHFLANEMRAAGYEDVQIRALTSVSLNGREQQPLLAPDTDLAMQHRSWRHQPWILPLEP</sequence>
<reference evidence="9 10" key="1">
    <citation type="journal article" date="2016" name="Front. Microbiol.">
        <title>Fuerstia marisgermanicae gen. nov., sp. nov., an Unusual Member of the Phylum Planctomycetes from the German Wadden Sea.</title>
        <authorList>
            <person name="Kohn T."/>
            <person name="Heuer A."/>
            <person name="Jogler M."/>
            <person name="Vollmers J."/>
            <person name="Boedeker C."/>
            <person name="Bunk B."/>
            <person name="Rast P."/>
            <person name="Borchert D."/>
            <person name="Glockner I."/>
            <person name="Freese H.M."/>
            <person name="Klenk H.P."/>
            <person name="Overmann J."/>
            <person name="Kaster A.K."/>
            <person name="Rohde M."/>
            <person name="Wiegand S."/>
            <person name="Jogler C."/>
        </authorList>
    </citation>
    <scope>NUCLEOTIDE SEQUENCE [LARGE SCALE GENOMIC DNA]</scope>
    <source>
        <strain evidence="9 10">NH11</strain>
    </source>
</reference>
<name>A0A1P8WFK5_9PLAN</name>
<keyword evidence="5" id="KW-1015">Disulfide bond</keyword>
<dbReference type="KEGG" id="fmr:Fuma_02470"/>
<protein>
    <submittedName>
        <fullName evidence="9">Vitamin K-dependent gamma-carboxylase</fullName>
    </submittedName>
</protein>
<feature type="domain" description="HTTM-like" evidence="8">
    <location>
        <begin position="24"/>
        <end position="284"/>
    </location>
</feature>
<evidence type="ECO:0000256" key="1">
    <source>
        <dbReference type="ARBA" id="ARBA00004127"/>
    </source>
</evidence>
<evidence type="ECO:0000313" key="9">
    <source>
        <dbReference type="EMBL" id="APZ92858.1"/>
    </source>
</evidence>
<dbReference type="InterPro" id="IPR011020">
    <property type="entry name" value="HTTM-like"/>
</dbReference>
<feature type="transmembrane region" description="Helical" evidence="7">
    <location>
        <begin position="219"/>
        <end position="240"/>
    </location>
</feature>
<feature type="transmembrane region" description="Helical" evidence="7">
    <location>
        <begin position="160"/>
        <end position="181"/>
    </location>
</feature>
<dbReference type="GO" id="GO:0008488">
    <property type="term" value="F:gamma-glutamyl carboxylase activity"/>
    <property type="evidence" value="ECO:0007669"/>
    <property type="project" value="InterPro"/>
</dbReference>
<evidence type="ECO:0000256" key="3">
    <source>
        <dbReference type="ARBA" id="ARBA00022989"/>
    </source>
</evidence>
<evidence type="ECO:0000256" key="5">
    <source>
        <dbReference type="ARBA" id="ARBA00023157"/>
    </source>
</evidence>
<dbReference type="Pfam" id="PF05090">
    <property type="entry name" value="HTTM"/>
    <property type="match status" value="1"/>
</dbReference>
<evidence type="ECO:0000256" key="6">
    <source>
        <dbReference type="ARBA" id="ARBA00023239"/>
    </source>
</evidence>
<comment type="subcellular location">
    <subcellularLocation>
        <location evidence="1">Endomembrane system</location>
        <topology evidence="1">Multi-pass membrane protein</topology>
    </subcellularLocation>
</comment>
<dbReference type="OrthoDB" id="341137at2"/>